<evidence type="ECO:0000313" key="3">
    <source>
        <dbReference type="Proteomes" id="UP000235405"/>
    </source>
</evidence>
<feature type="region of interest" description="Disordered" evidence="1">
    <location>
        <begin position="299"/>
        <end position="318"/>
    </location>
</feature>
<organism evidence="2 3">
    <name type="scientific">Vibrio splendidus</name>
    <dbReference type="NCBI Taxonomy" id="29497"/>
    <lineage>
        <taxon>Bacteria</taxon>
        <taxon>Pseudomonadati</taxon>
        <taxon>Pseudomonadota</taxon>
        <taxon>Gammaproteobacteria</taxon>
        <taxon>Vibrionales</taxon>
        <taxon>Vibrionaceae</taxon>
        <taxon>Vibrio</taxon>
    </lineage>
</organism>
<proteinExistence type="predicted"/>
<dbReference type="EMBL" id="MCSW01000113">
    <property type="protein sequence ID" value="PMF25578.1"/>
    <property type="molecule type" value="Genomic_DNA"/>
</dbReference>
<evidence type="ECO:0000313" key="2">
    <source>
        <dbReference type="EMBL" id="PMF25578.1"/>
    </source>
</evidence>
<reference evidence="3" key="1">
    <citation type="submission" date="2016-07" db="EMBL/GenBank/DDBJ databases">
        <title>Nontailed viruses are major unrecognized killers of bacteria in the ocean.</title>
        <authorList>
            <person name="Kauffman K."/>
            <person name="Hussain F."/>
            <person name="Yang J."/>
            <person name="Arevalo P."/>
            <person name="Brown J."/>
            <person name="Cutler M."/>
            <person name="Kelly L."/>
            <person name="Polz M.F."/>
        </authorList>
    </citation>
    <scope>NUCLEOTIDE SEQUENCE [LARGE SCALE GENOMIC DNA]</scope>
    <source>
        <strain evidence="3">10N.286.54.F3</strain>
    </source>
</reference>
<sequence length="318" mass="33434">MINNNVLTLNYQSASPDDPQVELKFKTNGVKRVPENKTIKTLPRLVKGTANSVAPTINNNVASFQSTIASTPLPSAEFTASERSIDKAREKLGIAERNNVEPEQAIHVKKSFLKSFKKGNVKEAIKLAYDNLPDGVVPKVIGGTLATIGFIAGTVACAATGGTAPLIATTVFAGINAALGAADALRAYKTRNNKEKPFANDSLGYLINKVCGDKHRKMSNGISSGLRIGLFMGAIAAFAANTATAGSDIGHSVAASGSDVSHSTVAAPHWTHATEGATLVLEAAASKIELSQSERDHNINGHFQHDESGNNEMESTNL</sequence>
<dbReference type="AlphaFoldDB" id="A0A2N7CHE8"/>
<dbReference type="Proteomes" id="UP000235405">
    <property type="component" value="Unassembled WGS sequence"/>
</dbReference>
<protein>
    <submittedName>
        <fullName evidence="2">Uncharacterized protein</fullName>
    </submittedName>
</protein>
<evidence type="ECO:0000256" key="1">
    <source>
        <dbReference type="SAM" id="MobiDB-lite"/>
    </source>
</evidence>
<comment type="caution">
    <text evidence="2">The sequence shown here is derived from an EMBL/GenBank/DDBJ whole genome shotgun (WGS) entry which is preliminary data.</text>
</comment>
<accession>A0A2N7CHE8</accession>
<name>A0A2N7CHE8_VIBSP</name>
<dbReference type="RefSeq" id="WP_102482097.1">
    <property type="nucleotide sequence ID" value="NZ_MCSW01000113.1"/>
</dbReference>
<gene>
    <name evidence="2" type="ORF">BCV19_00560</name>
</gene>
<feature type="compositionally biased region" description="Basic and acidic residues" evidence="1">
    <location>
        <begin position="299"/>
        <end position="308"/>
    </location>
</feature>